<dbReference type="OrthoDB" id="680877at2"/>
<accession>A0A1A7QZ41</accession>
<keyword evidence="3" id="KW-1185">Reference proteome</keyword>
<name>A0A1A7QZ41_9FLAO</name>
<reference evidence="2 3" key="1">
    <citation type="submission" date="2018-06" db="EMBL/GenBank/DDBJ databases">
        <title>Genomic Encyclopedia of Archaeal and Bacterial Type Strains, Phase II (KMG-II): from individual species to whole genera.</title>
        <authorList>
            <person name="Goeker M."/>
        </authorList>
    </citation>
    <scope>NUCLEOTIDE SEQUENCE [LARGE SCALE GENOMIC DNA]</scope>
    <source>
        <strain evidence="2 3">DSM 12408</strain>
    </source>
</reference>
<dbReference type="EMBL" id="QLLQ01000019">
    <property type="protein sequence ID" value="RAJ19781.1"/>
    <property type="molecule type" value="Genomic_DNA"/>
</dbReference>
<dbReference type="RefSeq" id="WP_066436730.1">
    <property type="nucleotide sequence ID" value="NZ_LZRN01000036.1"/>
</dbReference>
<evidence type="ECO:0000313" key="3">
    <source>
        <dbReference type="Proteomes" id="UP000248987"/>
    </source>
</evidence>
<gene>
    <name evidence="2" type="ORF">LX77_03411</name>
</gene>
<protein>
    <submittedName>
        <fullName evidence="2">Uncharacterized protein</fullName>
    </submittedName>
</protein>
<dbReference type="AlphaFoldDB" id="A0A1A7QZ41"/>
<evidence type="ECO:0000313" key="2">
    <source>
        <dbReference type="EMBL" id="RAJ19781.1"/>
    </source>
</evidence>
<proteinExistence type="predicted"/>
<organism evidence="2 3">
    <name type="scientific">Gelidibacter algens</name>
    <dbReference type="NCBI Taxonomy" id="49280"/>
    <lineage>
        <taxon>Bacteria</taxon>
        <taxon>Pseudomonadati</taxon>
        <taxon>Bacteroidota</taxon>
        <taxon>Flavobacteriia</taxon>
        <taxon>Flavobacteriales</taxon>
        <taxon>Flavobacteriaceae</taxon>
        <taxon>Gelidibacter</taxon>
    </lineage>
</organism>
<feature type="region of interest" description="Disordered" evidence="1">
    <location>
        <begin position="1"/>
        <end position="82"/>
    </location>
</feature>
<evidence type="ECO:0000256" key="1">
    <source>
        <dbReference type="SAM" id="MobiDB-lite"/>
    </source>
</evidence>
<comment type="caution">
    <text evidence="2">The sequence shown here is derived from an EMBL/GenBank/DDBJ whole genome shotgun (WGS) entry which is preliminary data.</text>
</comment>
<sequence>MQLKIKKNTFKQENKLNVMKEKENQENLSKREADKKSKKNFPGYPHYPASEDIYNKEKEVTDINPADITKTKTTNEKRGHQK</sequence>
<feature type="compositionally biased region" description="Basic and acidic residues" evidence="1">
    <location>
        <begin position="10"/>
        <end position="35"/>
    </location>
</feature>
<feature type="compositionally biased region" description="Basic and acidic residues" evidence="1">
    <location>
        <begin position="69"/>
        <end position="82"/>
    </location>
</feature>
<dbReference type="Proteomes" id="UP000248987">
    <property type="component" value="Unassembled WGS sequence"/>
</dbReference>